<evidence type="ECO:0000313" key="2">
    <source>
        <dbReference type="EMBL" id="VDD77626.1"/>
    </source>
</evidence>
<gene>
    <name evidence="2" type="ORF">MCOS_LOCUS3629</name>
</gene>
<sequence length="124" mass="13736">MQSQNCSYVNQKSEDRVGLEDGYQNRQIANSYLRNQQTSSRRLGQQGSTAITTCRDDSDFTIHNSAAQIPIMDRLEAAAQSAVSFESTQSHRPPSYARNCLDVEPVQRAISEPPASFLAAVRQA</sequence>
<dbReference type="WBParaSite" id="MCU_011350-RA">
    <property type="protein sequence ID" value="MCU_011350-RA"/>
    <property type="gene ID" value="MCU_011350"/>
</dbReference>
<feature type="compositionally biased region" description="Polar residues" evidence="1">
    <location>
        <begin position="1"/>
        <end position="11"/>
    </location>
</feature>
<name>A0A0R3U9N0_MESCO</name>
<reference evidence="4" key="2">
    <citation type="submission" date="2019-11" db="UniProtKB">
        <authorList>
            <consortium name="WormBaseParasite"/>
        </authorList>
    </citation>
    <scope>IDENTIFICATION</scope>
</reference>
<dbReference type="OrthoDB" id="10408351at2759"/>
<protein>
    <submittedName>
        <fullName evidence="2 4">Uncharacterized protein</fullName>
    </submittedName>
</protein>
<evidence type="ECO:0000256" key="1">
    <source>
        <dbReference type="SAM" id="MobiDB-lite"/>
    </source>
</evidence>
<proteinExistence type="predicted"/>
<dbReference type="Proteomes" id="UP000267029">
    <property type="component" value="Unassembled WGS sequence"/>
</dbReference>
<dbReference type="EMBL" id="UXSR01000892">
    <property type="protein sequence ID" value="VDD77626.1"/>
    <property type="molecule type" value="Genomic_DNA"/>
</dbReference>
<reference evidence="2 3" key="1">
    <citation type="submission" date="2018-10" db="EMBL/GenBank/DDBJ databases">
        <authorList>
            <consortium name="Pathogen Informatics"/>
        </authorList>
    </citation>
    <scope>NUCLEOTIDE SEQUENCE [LARGE SCALE GENOMIC DNA]</scope>
</reference>
<evidence type="ECO:0000313" key="4">
    <source>
        <dbReference type="WBParaSite" id="MCU_011350-RA"/>
    </source>
</evidence>
<evidence type="ECO:0000313" key="3">
    <source>
        <dbReference type="Proteomes" id="UP000267029"/>
    </source>
</evidence>
<accession>A0A0R3U9N0</accession>
<feature type="region of interest" description="Disordered" evidence="1">
    <location>
        <begin position="1"/>
        <end position="21"/>
    </location>
</feature>
<dbReference type="AlphaFoldDB" id="A0A0R3U9N0"/>
<keyword evidence="3" id="KW-1185">Reference proteome</keyword>
<organism evidence="2 3">
    <name type="scientific">Mesocestoides corti</name>
    <name type="common">Flatworm</name>
    <dbReference type="NCBI Taxonomy" id="53468"/>
    <lineage>
        <taxon>Eukaryota</taxon>
        <taxon>Metazoa</taxon>
        <taxon>Spiralia</taxon>
        <taxon>Lophotrochozoa</taxon>
        <taxon>Platyhelminthes</taxon>
        <taxon>Cestoda</taxon>
        <taxon>Eucestoda</taxon>
        <taxon>Cyclophyllidea</taxon>
        <taxon>Mesocestoididae</taxon>
        <taxon>Mesocestoides</taxon>
    </lineage>
</organism>
<dbReference type="STRING" id="53468.A0A0R3U9N0"/>